<keyword evidence="6 14" id="KW-0673">Quorum sensing</keyword>
<sequence>MPLLDSFTVDHTIMKAPAVRVAKTMKTPHGDEITVFDLRFCVPNKEVMPEKGIHTLEHLFAGFMRNHLNGNGVEIIDISPMGCRTGFYMSLIGTPDEQRVADAWKAAMADVLKVTDQRKIPELNEYQCGTYHMHSLEEAQSIAKDIIDRDVRINHNEELALPKEKLTELHI</sequence>
<evidence type="ECO:0000313" key="15">
    <source>
        <dbReference type="EMBL" id="SUP85671.1"/>
    </source>
</evidence>
<dbReference type="GO" id="GO:0043768">
    <property type="term" value="F:S-ribosylhomocysteine lyase activity"/>
    <property type="evidence" value="ECO:0007669"/>
    <property type="project" value="UniProtKB-UniRule"/>
</dbReference>
<dbReference type="EC" id="4.4.1.21" evidence="4 14"/>
<evidence type="ECO:0000256" key="11">
    <source>
        <dbReference type="ARBA" id="ARBA00024654"/>
    </source>
</evidence>
<evidence type="ECO:0000256" key="9">
    <source>
        <dbReference type="ARBA" id="ARBA00023004"/>
    </source>
</evidence>
<evidence type="ECO:0000256" key="10">
    <source>
        <dbReference type="ARBA" id="ARBA00023239"/>
    </source>
</evidence>
<dbReference type="InterPro" id="IPR003815">
    <property type="entry name" value="S-ribosylhomocysteinase"/>
</dbReference>
<dbReference type="NCBIfam" id="NF002602">
    <property type="entry name" value="PRK02260.1-2"/>
    <property type="match status" value="1"/>
</dbReference>
<dbReference type="GO" id="GO:0009372">
    <property type="term" value="P:quorum sensing"/>
    <property type="evidence" value="ECO:0007669"/>
    <property type="project" value="UniProtKB-UniRule"/>
</dbReference>
<dbReference type="PRINTS" id="PR01487">
    <property type="entry name" value="LUXSPROTEIN"/>
</dbReference>
<comment type="catalytic activity">
    <reaction evidence="1 14">
        <text>S-(5-deoxy-D-ribos-5-yl)-L-homocysteine = (S)-4,5-dihydroxypentane-2,3-dione + L-homocysteine</text>
        <dbReference type="Rhea" id="RHEA:17753"/>
        <dbReference type="ChEBI" id="CHEBI:29484"/>
        <dbReference type="ChEBI" id="CHEBI:58195"/>
        <dbReference type="ChEBI" id="CHEBI:58199"/>
        <dbReference type="EC" id="4.4.1.21"/>
    </reaction>
</comment>
<keyword evidence="10 14" id="KW-0456">Lyase</keyword>
<dbReference type="HAMAP" id="MF_00091">
    <property type="entry name" value="LuxS"/>
    <property type="match status" value="1"/>
</dbReference>
<dbReference type="Gene3D" id="3.30.1360.80">
    <property type="entry name" value="S-ribosylhomocysteinase (LuxS)"/>
    <property type="match status" value="1"/>
</dbReference>
<evidence type="ECO:0000313" key="16">
    <source>
        <dbReference type="Proteomes" id="UP000255087"/>
    </source>
</evidence>
<comment type="cofactor">
    <cofactor evidence="14">
        <name>Fe cation</name>
        <dbReference type="ChEBI" id="CHEBI:24875"/>
    </cofactor>
    <text evidence="14">Binds 1 Fe cation per subunit.</text>
</comment>
<dbReference type="Pfam" id="PF02664">
    <property type="entry name" value="LuxS"/>
    <property type="match status" value="1"/>
</dbReference>
<dbReference type="FunFam" id="3.30.1360.80:FF:000001">
    <property type="entry name" value="S-ribosylhomocysteine lyase"/>
    <property type="match status" value="1"/>
</dbReference>
<evidence type="ECO:0000256" key="3">
    <source>
        <dbReference type="ARBA" id="ARBA00011738"/>
    </source>
</evidence>
<name>A0A0T9ML59_YERPU</name>
<evidence type="ECO:0000256" key="1">
    <source>
        <dbReference type="ARBA" id="ARBA00000297"/>
    </source>
</evidence>
<dbReference type="InterPro" id="IPR011249">
    <property type="entry name" value="Metalloenz_LuxS/M16"/>
</dbReference>
<keyword evidence="7 14" id="KW-0479">Metal-binding</keyword>
<evidence type="ECO:0000256" key="13">
    <source>
        <dbReference type="ARBA" id="ARBA00031777"/>
    </source>
</evidence>
<evidence type="ECO:0000256" key="6">
    <source>
        <dbReference type="ARBA" id="ARBA00022654"/>
    </source>
</evidence>
<comment type="subunit">
    <text evidence="3 14">Homodimer.</text>
</comment>
<gene>
    <name evidence="14 15" type="primary">luxS</name>
    <name evidence="15" type="ORF">NCTC8580_03807</name>
</gene>
<accession>A0A0T9ML59</accession>
<feature type="binding site" evidence="14">
    <location>
        <position position="54"/>
    </location>
    <ligand>
        <name>Fe cation</name>
        <dbReference type="ChEBI" id="CHEBI:24875"/>
    </ligand>
</feature>
<dbReference type="Proteomes" id="UP000255087">
    <property type="component" value="Unassembled WGS sequence"/>
</dbReference>
<dbReference type="GO" id="GO:0005506">
    <property type="term" value="F:iron ion binding"/>
    <property type="evidence" value="ECO:0007669"/>
    <property type="project" value="InterPro"/>
</dbReference>
<dbReference type="EMBL" id="UHJC01000001">
    <property type="protein sequence ID" value="SUP85671.1"/>
    <property type="molecule type" value="Genomic_DNA"/>
</dbReference>
<organism evidence="15 16">
    <name type="scientific">Yersinia pseudotuberculosis</name>
    <dbReference type="NCBI Taxonomy" id="633"/>
    <lineage>
        <taxon>Bacteria</taxon>
        <taxon>Pseudomonadati</taxon>
        <taxon>Pseudomonadota</taxon>
        <taxon>Gammaproteobacteria</taxon>
        <taxon>Enterobacterales</taxon>
        <taxon>Yersiniaceae</taxon>
        <taxon>Yersinia</taxon>
    </lineage>
</organism>
<dbReference type="PIRSF" id="PIRSF006160">
    <property type="entry name" value="AI2"/>
    <property type="match status" value="1"/>
</dbReference>
<protein>
    <recommendedName>
        <fullName evidence="5 14">S-ribosylhomocysteine lyase</fullName>
        <ecNumber evidence="4 14">4.4.1.21</ecNumber>
    </recommendedName>
    <alternativeName>
        <fullName evidence="12 14">AI-2 synthesis protein</fullName>
    </alternativeName>
    <alternativeName>
        <fullName evidence="13 14">Autoinducer-2 production protein LuxS</fullName>
    </alternativeName>
</protein>
<evidence type="ECO:0000256" key="12">
    <source>
        <dbReference type="ARBA" id="ARBA00030600"/>
    </source>
</evidence>
<keyword evidence="8 14" id="KW-0071">Autoinducer synthesis</keyword>
<evidence type="ECO:0000256" key="4">
    <source>
        <dbReference type="ARBA" id="ARBA00012240"/>
    </source>
</evidence>
<evidence type="ECO:0000256" key="2">
    <source>
        <dbReference type="ARBA" id="ARBA00007311"/>
    </source>
</evidence>
<evidence type="ECO:0000256" key="5">
    <source>
        <dbReference type="ARBA" id="ARBA00015130"/>
    </source>
</evidence>
<dbReference type="SUPFAM" id="SSF63411">
    <property type="entry name" value="LuxS/MPP-like metallohydrolase"/>
    <property type="match status" value="1"/>
</dbReference>
<dbReference type="AlphaFoldDB" id="A0A0T9ML59"/>
<dbReference type="eggNOG" id="COG1854">
    <property type="taxonomic scope" value="Bacteria"/>
</dbReference>
<feature type="binding site" evidence="14">
    <location>
        <position position="128"/>
    </location>
    <ligand>
        <name>Fe cation</name>
        <dbReference type="ChEBI" id="CHEBI:24875"/>
    </ligand>
</feature>
<dbReference type="PANTHER" id="PTHR35799">
    <property type="entry name" value="S-RIBOSYLHOMOCYSTEINE LYASE"/>
    <property type="match status" value="1"/>
</dbReference>
<proteinExistence type="inferred from homology"/>
<dbReference type="InterPro" id="IPR037005">
    <property type="entry name" value="LuxS_sf"/>
</dbReference>
<feature type="binding site" evidence="14">
    <location>
        <position position="58"/>
    </location>
    <ligand>
        <name>Fe cation</name>
        <dbReference type="ChEBI" id="CHEBI:24875"/>
    </ligand>
</feature>
<dbReference type="PANTHER" id="PTHR35799:SF1">
    <property type="entry name" value="S-RIBOSYLHOMOCYSTEINE LYASE"/>
    <property type="match status" value="1"/>
</dbReference>
<dbReference type="RefSeq" id="WP_033851579.1">
    <property type="nucleotide sequence ID" value="NZ_CPWG01000043.1"/>
</dbReference>
<keyword evidence="9 14" id="KW-0408">Iron</keyword>
<evidence type="ECO:0000256" key="14">
    <source>
        <dbReference type="HAMAP-Rule" id="MF_00091"/>
    </source>
</evidence>
<evidence type="ECO:0000256" key="8">
    <source>
        <dbReference type="ARBA" id="ARBA00022929"/>
    </source>
</evidence>
<evidence type="ECO:0000256" key="7">
    <source>
        <dbReference type="ARBA" id="ARBA00022723"/>
    </source>
</evidence>
<comment type="similarity">
    <text evidence="2 14">Belongs to the LuxS family.</text>
</comment>
<comment type="function">
    <text evidence="11 14">Involved in the synthesis of autoinducer 2 (AI-2) which is secreted by bacteria and is used to communicate both the cell density and the metabolic potential of the environment. The regulation of gene expression in response to changes in cell density is called quorum sensing. Catalyzes the transformation of S-ribosylhomocysteine (RHC) to homocysteine (HC) and 4,5-dihydroxy-2,3-pentadione (DPD).</text>
</comment>
<reference evidence="15 16" key="1">
    <citation type="submission" date="2018-06" db="EMBL/GenBank/DDBJ databases">
        <authorList>
            <consortium name="Pathogen Informatics"/>
            <person name="Doyle S."/>
        </authorList>
    </citation>
    <scope>NUCLEOTIDE SEQUENCE [LARGE SCALE GENOMIC DNA]</scope>
    <source>
        <strain evidence="15 16">NCTC8580</strain>
    </source>
</reference>